<dbReference type="Proteomes" id="UP001150259">
    <property type="component" value="Unassembled WGS sequence"/>
</dbReference>
<reference evidence="4 5" key="1">
    <citation type="submission" date="2022-11" db="EMBL/GenBank/DDBJ databases">
        <title>Anaerobic phenanthrene biodegradation by a DNRA strain PheN6.</title>
        <authorList>
            <person name="Zhang Z."/>
        </authorList>
    </citation>
    <scope>NUCLEOTIDE SEQUENCE [LARGE SCALE GENOMIC DNA]</scope>
    <source>
        <strain evidence="4 5">PheN6</strain>
    </source>
</reference>
<evidence type="ECO:0000259" key="3">
    <source>
        <dbReference type="PROSITE" id="PS51186"/>
    </source>
</evidence>
<evidence type="ECO:0000256" key="2">
    <source>
        <dbReference type="ARBA" id="ARBA00023315"/>
    </source>
</evidence>
<sequence length="162" mass="17594">MTGVDTVTLRVVEPGDHAFLVDLYASTRAAELALLPWDAATRTTFVAQQFALQDASWSAAFPALERFLVLVATAPAGRVYVERSGPTHHLVDVAITPEVRGRGVGSFLLARLTAEADACGATMSLHVVPGNPAQRLYERFGFHAVDHRPFHTRMERQPTTAA</sequence>
<organism evidence="4 5">
    <name type="scientific">Intrasporangium calvum</name>
    <dbReference type="NCBI Taxonomy" id="53358"/>
    <lineage>
        <taxon>Bacteria</taxon>
        <taxon>Bacillati</taxon>
        <taxon>Actinomycetota</taxon>
        <taxon>Actinomycetes</taxon>
        <taxon>Micrococcales</taxon>
        <taxon>Intrasporangiaceae</taxon>
        <taxon>Intrasporangium</taxon>
    </lineage>
</organism>
<protein>
    <submittedName>
        <fullName evidence="4">GNAT family N-acetyltransferase</fullName>
    </submittedName>
</protein>
<gene>
    <name evidence="4" type="ORF">OO014_14550</name>
</gene>
<dbReference type="Pfam" id="PF00583">
    <property type="entry name" value="Acetyltransf_1"/>
    <property type="match status" value="1"/>
</dbReference>
<proteinExistence type="predicted"/>
<dbReference type="InterPro" id="IPR016181">
    <property type="entry name" value="Acyl_CoA_acyltransferase"/>
</dbReference>
<name>A0ABT5GLA2_9MICO</name>
<keyword evidence="5" id="KW-1185">Reference proteome</keyword>
<evidence type="ECO:0000313" key="4">
    <source>
        <dbReference type="EMBL" id="MDC5698476.1"/>
    </source>
</evidence>
<dbReference type="SUPFAM" id="SSF55729">
    <property type="entry name" value="Acyl-CoA N-acyltransferases (Nat)"/>
    <property type="match status" value="1"/>
</dbReference>
<dbReference type="CDD" id="cd04301">
    <property type="entry name" value="NAT_SF"/>
    <property type="match status" value="1"/>
</dbReference>
<dbReference type="RefSeq" id="WP_272463048.1">
    <property type="nucleotide sequence ID" value="NZ_JAPFQL010000068.1"/>
</dbReference>
<dbReference type="Gene3D" id="3.40.630.30">
    <property type="match status" value="1"/>
</dbReference>
<dbReference type="PROSITE" id="PS51186">
    <property type="entry name" value="GNAT"/>
    <property type="match status" value="1"/>
</dbReference>
<dbReference type="InterPro" id="IPR050680">
    <property type="entry name" value="YpeA/RimI_acetyltransf"/>
</dbReference>
<keyword evidence="1" id="KW-0808">Transferase</keyword>
<comment type="caution">
    <text evidence="4">The sequence shown here is derived from an EMBL/GenBank/DDBJ whole genome shotgun (WGS) entry which is preliminary data.</text>
</comment>
<accession>A0ABT5GLA2</accession>
<dbReference type="PANTHER" id="PTHR43420">
    <property type="entry name" value="ACETYLTRANSFERASE"/>
    <property type="match status" value="1"/>
</dbReference>
<keyword evidence="2" id="KW-0012">Acyltransferase</keyword>
<feature type="domain" description="N-acetyltransferase" evidence="3">
    <location>
        <begin position="7"/>
        <end position="159"/>
    </location>
</feature>
<dbReference type="InterPro" id="IPR000182">
    <property type="entry name" value="GNAT_dom"/>
</dbReference>
<dbReference type="EMBL" id="JAPFQL010000068">
    <property type="protein sequence ID" value="MDC5698476.1"/>
    <property type="molecule type" value="Genomic_DNA"/>
</dbReference>
<evidence type="ECO:0000313" key="5">
    <source>
        <dbReference type="Proteomes" id="UP001150259"/>
    </source>
</evidence>
<evidence type="ECO:0000256" key="1">
    <source>
        <dbReference type="ARBA" id="ARBA00022679"/>
    </source>
</evidence>